<feature type="transmembrane region" description="Helical" evidence="2">
    <location>
        <begin position="47"/>
        <end position="68"/>
    </location>
</feature>
<dbReference type="Proteomes" id="UP001282288">
    <property type="component" value="Unassembled WGS sequence"/>
</dbReference>
<feature type="compositionally biased region" description="Low complexity" evidence="1">
    <location>
        <begin position="217"/>
        <end position="239"/>
    </location>
</feature>
<keyword evidence="2" id="KW-0812">Transmembrane</keyword>
<organism evidence="3 6">
    <name type="scientific">Streptomyces acidiscabies</name>
    <dbReference type="NCBI Taxonomy" id="42234"/>
    <lineage>
        <taxon>Bacteria</taxon>
        <taxon>Bacillati</taxon>
        <taxon>Actinomycetota</taxon>
        <taxon>Actinomycetes</taxon>
        <taxon>Kitasatosporales</taxon>
        <taxon>Streptomycetaceae</taxon>
        <taxon>Streptomyces</taxon>
    </lineage>
</organism>
<keyword evidence="2" id="KW-1133">Transmembrane helix</keyword>
<dbReference type="Proteomes" id="UP001272987">
    <property type="component" value="Unassembled WGS sequence"/>
</dbReference>
<evidence type="ECO:0000256" key="2">
    <source>
        <dbReference type="SAM" id="Phobius"/>
    </source>
</evidence>
<dbReference type="EMBL" id="JARAWP010000016">
    <property type="protein sequence ID" value="MDX3021502.1"/>
    <property type="molecule type" value="Genomic_DNA"/>
</dbReference>
<keyword evidence="5" id="KW-1185">Reference proteome</keyword>
<feature type="transmembrane region" description="Helical" evidence="2">
    <location>
        <begin position="21"/>
        <end position="41"/>
    </location>
</feature>
<reference evidence="3 5" key="1">
    <citation type="journal article" date="2023" name="Microb. Genom.">
        <title>Mesoterricola silvestris gen. nov., sp. nov., Mesoterricola sediminis sp. nov., Geothrix oryzae sp. nov., Geothrix edaphica sp. nov., Geothrix rubra sp. nov., and Geothrix limicola sp. nov., six novel members of Acidobacteriota isolated from soils.</title>
        <authorList>
            <person name="Weisberg A.J."/>
            <person name="Pearce E."/>
            <person name="Kramer C.G."/>
            <person name="Chang J.H."/>
            <person name="Clarke C.R."/>
        </authorList>
    </citation>
    <scope>NUCLEOTIDE SEQUENCE</scope>
    <source>
        <strain evidence="4 5">NB05-1H</strain>
        <strain evidence="3">NRRL_B-16521</strain>
    </source>
</reference>
<feature type="transmembrane region" description="Helical" evidence="2">
    <location>
        <begin position="182"/>
        <end position="203"/>
    </location>
</feature>
<evidence type="ECO:0008006" key="7">
    <source>
        <dbReference type="Google" id="ProtNLM"/>
    </source>
</evidence>
<dbReference type="GeneID" id="69808842"/>
<proteinExistence type="predicted"/>
<accession>A0AAP6BEQ4</accession>
<dbReference type="AlphaFoldDB" id="A0AAP6BEQ4"/>
<dbReference type="EMBL" id="JARAWC010000020">
    <property type="protein sequence ID" value="MDX2963280.1"/>
    <property type="molecule type" value="Genomic_DNA"/>
</dbReference>
<evidence type="ECO:0000313" key="4">
    <source>
        <dbReference type="EMBL" id="MDX3021502.1"/>
    </source>
</evidence>
<name>A0AAP6BEQ4_9ACTN</name>
<dbReference type="RefSeq" id="WP_010356006.1">
    <property type="nucleotide sequence ID" value="NZ_CP122369.1"/>
</dbReference>
<comment type="caution">
    <text evidence="3">The sequence shown here is derived from an EMBL/GenBank/DDBJ whole genome shotgun (WGS) entry which is preliminary data.</text>
</comment>
<evidence type="ECO:0000256" key="1">
    <source>
        <dbReference type="SAM" id="MobiDB-lite"/>
    </source>
</evidence>
<keyword evidence="2" id="KW-0472">Membrane</keyword>
<evidence type="ECO:0000313" key="5">
    <source>
        <dbReference type="Proteomes" id="UP001272987"/>
    </source>
</evidence>
<feature type="region of interest" description="Disordered" evidence="1">
    <location>
        <begin position="211"/>
        <end position="249"/>
    </location>
</feature>
<evidence type="ECO:0000313" key="3">
    <source>
        <dbReference type="EMBL" id="MDX2963280.1"/>
    </source>
</evidence>
<sequence>MTITKSAAPPQHDTPLELVRGVLTGGVIGVSLAAFVVGIVVERVPLIVGGLVLPTVYGLLVLLAGAPARARERAVAPRTALAMIESVEAVGGEISDVPVQFEVTVAPDEAYAYRVRFRQSINLADLPDYRPRDVVVVSYPPDEPWKVRIVKRPTPEWEERAADARLDSVPGPVMESGPTKGCATGFVTMVALLLGAAAVVYGFRGELFDSDSPAKPSASSSSSTTSITSTVTSSTGTTTLGPNQSMLDPGVLRRSVESLDQGNHRKAITVVVQERLLTVVFSPDDGATGFDPRSLPFDRVPALVEEAGSGLGAPRTWQLTADGAALKVTVTGRGGTKSLEADGAGKVVRRG</sequence>
<evidence type="ECO:0000313" key="6">
    <source>
        <dbReference type="Proteomes" id="UP001282288"/>
    </source>
</evidence>
<protein>
    <recommendedName>
        <fullName evidence="7">DUF3592 domain-containing protein</fullName>
    </recommendedName>
</protein>
<gene>
    <name evidence="3" type="ORF">PV399_26690</name>
    <name evidence="4" type="ORF">PV666_26940</name>
</gene>